<dbReference type="RefSeq" id="WP_057754439.1">
    <property type="nucleotide sequence ID" value="NZ_JQBP01000002.1"/>
</dbReference>
<dbReference type="Pfam" id="PF11184">
    <property type="entry name" value="DUF2969"/>
    <property type="match status" value="1"/>
</dbReference>
<sequence length="70" mass="7823">MAARKNKAIDVEINDLGHQVSEVKINKNVLGQIDESASPIKVQMGANRKQMVHTFDEGVEVLIAEYNLHH</sequence>
<evidence type="ECO:0008006" key="3">
    <source>
        <dbReference type="Google" id="ProtNLM"/>
    </source>
</evidence>
<dbReference type="PATRIC" id="fig|1616.3.peg.573"/>
<reference evidence="1 2" key="1">
    <citation type="journal article" date="2015" name="Genome Announc.">
        <title>Expanding the biotechnology potential of lactobacilli through comparative genomics of 213 strains and associated genera.</title>
        <authorList>
            <person name="Sun Z."/>
            <person name="Harris H.M."/>
            <person name="McCann A."/>
            <person name="Guo C."/>
            <person name="Argimon S."/>
            <person name="Zhang W."/>
            <person name="Yang X."/>
            <person name="Jeffery I.B."/>
            <person name="Cooney J.C."/>
            <person name="Kagawa T.F."/>
            <person name="Liu W."/>
            <person name="Song Y."/>
            <person name="Salvetti E."/>
            <person name="Wrobel A."/>
            <person name="Rasinkangas P."/>
            <person name="Parkhill J."/>
            <person name="Rea M.C."/>
            <person name="O'Sullivan O."/>
            <person name="Ritari J."/>
            <person name="Douillard F.P."/>
            <person name="Paul Ross R."/>
            <person name="Yang R."/>
            <person name="Briner A.E."/>
            <person name="Felis G.E."/>
            <person name="de Vos W.M."/>
            <person name="Barrangou R."/>
            <person name="Klaenhammer T.R."/>
            <person name="Caufield P.W."/>
            <person name="Cui Y."/>
            <person name="Zhang H."/>
            <person name="O'Toole P.W."/>
        </authorList>
    </citation>
    <scope>NUCLEOTIDE SEQUENCE [LARGE SCALE GENOMIC DNA]</scope>
    <source>
        <strain evidence="1 2">DSM 20593</strain>
    </source>
</reference>
<evidence type="ECO:0000313" key="1">
    <source>
        <dbReference type="EMBL" id="KRN75392.1"/>
    </source>
</evidence>
<dbReference type="OrthoDB" id="2147508at2"/>
<dbReference type="AlphaFoldDB" id="A0A0R2JDF2"/>
<proteinExistence type="predicted"/>
<gene>
    <name evidence="1" type="ORF">IV73_GL000557</name>
</gene>
<protein>
    <recommendedName>
        <fullName evidence="3">DUF2969 domain-containing protein</fullName>
    </recommendedName>
</protein>
<keyword evidence="2" id="KW-1185">Reference proteome</keyword>
<organism evidence="1 2">
    <name type="scientific">Weissella kandleri</name>
    <dbReference type="NCBI Taxonomy" id="1616"/>
    <lineage>
        <taxon>Bacteria</taxon>
        <taxon>Bacillati</taxon>
        <taxon>Bacillota</taxon>
        <taxon>Bacilli</taxon>
        <taxon>Lactobacillales</taxon>
        <taxon>Lactobacillaceae</taxon>
        <taxon>Weissella</taxon>
    </lineage>
</organism>
<comment type="caution">
    <text evidence="1">The sequence shown here is derived from an EMBL/GenBank/DDBJ whole genome shotgun (WGS) entry which is preliminary data.</text>
</comment>
<dbReference type="STRING" id="1616.IV73_GL000557"/>
<name>A0A0R2JDF2_9LACO</name>
<dbReference type="InterPro" id="IPR021351">
    <property type="entry name" value="DUF2969"/>
</dbReference>
<accession>A0A0R2JDF2</accession>
<dbReference type="EMBL" id="JQBP01000002">
    <property type="protein sequence ID" value="KRN75392.1"/>
    <property type="molecule type" value="Genomic_DNA"/>
</dbReference>
<dbReference type="Proteomes" id="UP000051655">
    <property type="component" value="Unassembled WGS sequence"/>
</dbReference>
<evidence type="ECO:0000313" key="2">
    <source>
        <dbReference type="Proteomes" id="UP000051655"/>
    </source>
</evidence>